<reference evidence="5 6" key="1">
    <citation type="submission" date="2018-06" db="EMBL/GenBank/DDBJ databases">
        <title>Extensive metabolic versatility and redundancy in microbially diverse, dynamic hydrothermal sediments.</title>
        <authorList>
            <person name="Dombrowski N."/>
            <person name="Teske A."/>
            <person name="Baker B.J."/>
        </authorList>
    </citation>
    <scope>NUCLEOTIDE SEQUENCE [LARGE SCALE GENOMIC DNA]</scope>
    <source>
        <strain evidence="5">B19_G9</strain>
    </source>
</reference>
<keyword evidence="1 2" id="KW-0238">DNA-binding</keyword>
<feature type="region of interest" description="Disordered" evidence="4">
    <location>
        <begin position="124"/>
        <end position="153"/>
    </location>
</feature>
<dbReference type="NCBIfam" id="TIGR00621">
    <property type="entry name" value="ssb"/>
    <property type="match status" value="1"/>
</dbReference>
<comment type="subunit">
    <text evidence="2">Homotetramer.</text>
</comment>
<dbReference type="PIRSF" id="PIRSF002070">
    <property type="entry name" value="SSB"/>
    <property type="match status" value="1"/>
</dbReference>
<dbReference type="SUPFAM" id="SSF50249">
    <property type="entry name" value="Nucleic acid-binding proteins"/>
    <property type="match status" value="1"/>
</dbReference>
<dbReference type="Proteomes" id="UP000267654">
    <property type="component" value="Unassembled WGS sequence"/>
</dbReference>
<organism evidence="5 6">
    <name type="scientific">Aerophobetes bacterium</name>
    <dbReference type="NCBI Taxonomy" id="2030807"/>
    <lineage>
        <taxon>Bacteria</taxon>
        <taxon>Candidatus Aerophobota</taxon>
    </lineage>
</organism>
<dbReference type="InterPro" id="IPR011344">
    <property type="entry name" value="ssDNA-bd"/>
</dbReference>
<dbReference type="Gene3D" id="2.40.50.140">
    <property type="entry name" value="Nucleic acid-binding proteins"/>
    <property type="match status" value="1"/>
</dbReference>
<evidence type="ECO:0000256" key="2">
    <source>
        <dbReference type="HAMAP-Rule" id="MF_00984"/>
    </source>
</evidence>
<evidence type="ECO:0000313" key="6">
    <source>
        <dbReference type="Proteomes" id="UP000267654"/>
    </source>
</evidence>
<evidence type="ECO:0000256" key="1">
    <source>
        <dbReference type="ARBA" id="ARBA00023125"/>
    </source>
</evidence>
<dbReference type="HAMAP" id="MF_00984">
    <property type="entry name" value="SSB"/>
    <property type="match status" value="1"/>
</dbReference>
<dbReference type="PROSITE" id="PS50935">
    <property type="entry name" value="SSB"/>
    <property type="match status" value="1"/>
</dbReference>
<sequence>MNRVILIGNLTQDPELRYTPDGTPVVSFTLAVNRSFTNQEGERETDFIPVVVWRKQAERCSEYLTKGSQVAVDGRLQIRSYEDKDGIRRKVSEVVAWRVEFLQRLKKPSLEEAPFEKVENEIDKISISGEDMDVSEGESDELDAASEPDVETN</sequence>
<dbReference type="PANTHER" id="PTHR10302:SF27">
    <property type="entry name" value="SINGLE-STRANDED DNA-BINDING PROTEIN"/>
    <property type="match status" value="1"/>
</dbReference>
<dbReference type="PANTHER" id="PTHR10302">
    <property type="entry name" value="SINGLE-STRANDED DNA-BINDING PROTEIN"/>
    <property type="match status" value="1"/>
</dbReference>
<proteinExistence type="inferred from homology"/>
<dbReference type="InterPro" id="IPR000424">
    <property type="entry name" value="Primosome_PriB/ssb"/>
</dbReference>
<name>A0A662DF15_UNCAE</name>
<dbReference type="GO" id="GO:0009295">
    <property type="term" value="C:nucleoid"/>
    <property type="evidence" value="ECO:0007669"/>
    <property type="project" value="TreeGrafter"/>
</dbReference>
<dbReference type="InterPro" id="IPR012340">
    <property type="entry name" value="NA-bd_OB-fold"/>
</dbReference>
<evidence type="ECO:0000256" key="3">
    <source>
        <dbReference type="PIRNR" id="PIRNR002070"/>
    </source>
</evidence>
<comment type="caution">
    <text evidence="2">Lacks conserved residue(s) required for the propagation of feature annotation.</text>
</comment>
<evidence type="ECO:0000313" key="5">
    <source>
        <dbReference type="EMBL" id="RLE12526.1"/>
    </source>
</evidence>
<feature type="compositionally biased region" description="Acidic residues" evidence="4">
    <location>
        <begin position="130"/>
        <end position="153"/>
    </location>
</feature>
<dbReference type="CDD" id="cd04496">
    <property type="entry name" value="SSB_OBF"/>
    <property type="match status" value="1"/>
</dbReference>
<dbReference type="Pfam" id="PF00436">
    <property type="entry name" value="SSB"/>
    <property type="match status" value="1"/>
</dbReference>
<comment type="caution">
    <text evidence="5">The sequence shown here is derived from an EMBL/GenBank/DDBJ whole genome shotgun (WGS) entry which is preliminary data.</text>
</comment>
<evidence type="ECO:0000256" key="4">
    <source>
        <dbReference type="SAM" id="MobiDB-lite"/>
    </source>
</evidence>
<protein>
    <recommendedName>
        <fullName evidence="2 3">Single-stranded DNA-binding protein</fullName>
        <shortName evidence="2">SSB</shortName>
    </recommendedName>
</protein>
<dbReference type="GO" id="GO:0003697">
    <property type="term" value="F:single-stranded DNA binding"/>
    <property type="evidence" value="ECO:0007669"/>
    <property type="project" value="UniProtKB-UniRule"/>
</dbReference>
<dbReference type="GO" id="GO:0006260">
    <property type="term" value="P:DNA replication"/>
    <property type="evidence" value="ECO:0007669"/>
    <property type="project" value="InterPro"/>
</dbReference>
<dbReference type="EMBL" id="QMQB01000151">
    <property type="protein sequence ID" value="RLE12526.1"/>
    <property type="molecule type" value="Genomic_DNA"/>
</dbReference>
<gene>
    <name evidence="5" type="ORF">DRI96_04390</name>
</gene>
<accession>A0A662DF15</accession>
<dbReference type="AlphaFoldDB" id="A0A662DF15"/>